<accession>A0ACC1NFX8</accession>
<proteinExistence type="predicted"/>
<evidence type="ECO:0000313" key="1">
    <source>
        <dbReference type="EMBL" id="KAJ2977809.1"/>
    </source>
</evidence>
<evidence type="ECO:0000313" key="2">
    <source>
        <dbReference type="Proteomes" id="UP001143910"/>
    </source>
</evidence>
<dbReference type="Proteomes" id="UP001143910">
    <property type="component" value="Unassembled WGS sequence"/>
</dbReference>
<gene>
    <name evidence="1" type="ORF">NQ176_g4161</name>
</gene>
<name>A0ACC1NFX8_9HYPO</name>
<protein>
    <submittedName>
        <fullName evidence="1">Uncharacterized protein</fullName>
    </submittedName>
</protein>
<comment type="caution">
    <text evidence="1">The sequence shown here is derived from an EMBL/GenBank/DDBJ whole genome shotgun (WGS) entry which is preliminary data.</text>
</comment>
<keyword evidence="2" id="KW-1185">Reference proteome</keyword>
<sequence>MADAQPEFSHNTGRALLALDLQRKVTEATTIASAPGILTRCSSAPKPFLAFYPVLPRAAPTKLSTTNFHFIVTHYTVELSAPIMDKLHAICNQLPAVPQCGLVLLATVGGLFVASKLFSYLRLVLGSFILPGTNLRKYGKAGTWAVVTGASDGLGKELASLVVNAIEHGVSNSLK</sequence>
<reference evidence="1" key="1">
    <citation type="submission" date="2022-08" db="EMBL/GenBank/DDBJ databases">
        <title>Genome Sequence of Lecanicillium fungicola.</title>
        <authorList>
            <person name="Buettner E."/>
        </authorList>
    </citation>
    <scope>NUCLEOTIDE SEQUENCE</scope>
    <source>
        <strain evidence="1">Babe33</strain>
    </source>
</reference>
<dbReference type="EMBL" id="JANJQO010000436">
    <property type="protein sequence ID" value="KAJ2977809.1"/>
    <property type="molecule type" value="Genomic_DNA"/>
</dbReference>
<organism evidence="1 2">
    <name type="scientific">Zarea fungicola</name>
    <dbReference type="NCBI Taxonomy" id="93591"/>
    <lineage>
        <taxon>Eukaryota</taxon>
        <taxon>Fungi</taxon>
        <taxon>Dikarya</taxon>
        <taxon>Ascomycota</taxon>
        <taxon>Pezizomycotina</taxon>
        <taxon>Sordariomycetes</taxon>
        <taxon>Hypocreomycetidae</taxon>
        <taxon>Hypocreales</taxon>
        <taxon>Cordycipitaceae</taxon>
        <taxon>Zarea</taxon>
    </lineage>
</organism>